<accession>A0A194PPJ7</accession>
<organism evidence="3 4">
    <name type="scientific">Papilio xuthus</name>
    <name type="common">Asian swallowtail butterfly</name>
    <dbReference type="NCBI Taxonomy" id="66420"/>
    <lineage>
        <taxon>Eukaryota</taxon>
        <taxon>Metazoa</taxon>
        <taxon>Ecdysozoa</taxon>
        <taxon>Arthropoda</taxon>
        <taxon>Hexapoda</taxon>
        <taxon>Insecta</taxon>
        <taxon>Pterygota</taxon>
        <taxon>Neoptera</taxon>
        <taxon>Endopterygota</taxon>
        <taxon>Lepidoptera</taxon>
        <taxon>Glossata</taxon>
        <taxon>Ditrysia</taxon>
        <taxon>Papilionoidea</taxon>
        <taxon>Papilionidae</taxon>
        <taxon>Papilioninae</taxon>
        <taxon>Papilio</taxon>
    </lineage>
</organism>
<evidence type="ECO:0000256" key="1">
    <source>
        <dbReference type="ARBA" id="ARBA00007797"/>
    </source>
</evidence>
<dbReference type="PANTHER" id="PTHR12455:SF0">
    <property type="entry name" value="NUCLEOLAR COMPLEX PROTEIN 4 HOMOLOG"/>
    <property type="match status" value="1"/>
</dbReference>
<keyword evidence="4" id="KW-1185">Reference proteome</keyword>
<dbReference type="STRING" id="66420.A0A194PPJ7"/>
<dbReference type="EMBL" id="KQ459596">
    <property type="protein sequence ID" value="KPI95366.1"/>
    <property type="molecule type" value="Genomic_DNA"/>
</dbReference>
<dbReference type="InterPro" id="IPR027193">
    <property type="entry name" value="Noc4"/>
</dbReference>
<evidence type="ECO:0000259" key="2">
    <source>
        <dbReference type="Pfam" id="PF03914"/>
    </source>
</evidence>
<dbReference type="GO" id="GO:0030692">
    <property type="term" value="C:Noc4p-Nop14p complex"/>
    <property type="evidence" value="ECO:0007669"/>
    <property type="project" value="TreeGrafter"/>
</dbReference>
<dbReference type="PANTHER" id="PTHR12455">
    <property type="entry name" value="NUCLEOLAR COMPLEX PROTEIN 4"/>
    <property type="match status" value="1"/>
</dbReference>
<dbReference type="AlphaFoldDB" id="A0A194PPJ7"/>
<reference evidence="3 4" key="1">
    <citation type="journal article" date="2015" name="Nat. Commun.">
        <title>Outbred genome sequencing and CRISPR/Cas9 gene editing in butterflies.</title>
        <authorList>
            <person name="Li X."/>
            <person name="Fan D."/>
            <person name="Zhang W."/>
            <person name="Liu G."/>
            <person name="Zhang L."/>
            <person name="Zhao L."/>
            <person name="Fang X."/>
            <person name="Chen L."/>
            <person name="Dong Y."/>
            <person name="Chen Y."/>
            <person name="Ding Y."/>
            <person name="Zhao R."/>
            <person name="Feng M."/>
            <person name="Zhu Y."/>
            <person name="Feng Y."/>
            <person name="Jiang X."/>
            <person name="Zhu D."/>
            <person name="Xiang H."/>
            <person name="Feng X."/>
            <person name="Li S."/>
            <person name="Wang J."/>
            <person name="Zhang G."/>
            <person name="Kronforst M.R."/>
            <person name="Wang W."/>
        </authorList>
    </citation>
    <scope>NUCLEOTIDE SEQUENCE [LARGE SCALE GENOMIC DNA]</scope>
    <source>
        <strain evidence="3">Ya'a_city_454_Px</strain>
        <tissue evidence="3">Whole body</tissue>
    </source>
</reference>
<dbReference type="GO" id="GO:0032040">
    <property type="term" value="C:small-subunit processome"/>
    <property type="evidence" value="ECO:0007669"/>
    <property type="project" value="TreeGrafter"/>
</dbReference>
<sequence length="522" mass="58827">MAAVQQNLSKMISAQLRNKATEFLNSRKHANNVADILQMFDAESDNYTPLLLTIEVIFTELLKRGDLVQEIIPLKPIDHSPEAEYTRWLRECYEAALARCLECVKRGRVSSRLQALVTACKLLQAEGRYPLEPTNGFYFPSVRLKNIFTVLLDSEISMSALIARFQEFTEYKDVQQYGLKVLSSIGYKKQVILSPSSIYMQNYLELLDKLLAVEIPTEAKNKAKERDDEKEDKVLCSVEGKPKFAYHPMVCRRHANRCWGFACQWSLCGSPRAHRRALLLLVERLMPLLSKPHLATDMLCDSLDAGGPISMLALQGVLELVRRHNISYPDLYDRLYAMFEPEMFATRYKRRLLHLADIFLSSTHLPEGLVAAFAKRVSRLALVAAPEDALALLQLLANLLLRHPALKRMICCDDTPTPPLMSGDPYVMEETSAMGSRALGSSLWEVSALRRHAAPALARAAADVLAAADQRAPPTVLAPPDAQMFDAELKKRFKTIEMNFIRPQGMALPAADRLQHYWQLAA</sequence>
<protein>
    <submittedName>
        <fullName evidence="3">Nucleolar complex protein 4-like B</fullName>
    </submittedName>
</protein>
<name>A0A194PPJ7_PAPXU</name>
<proteinExistence type="inferred from homology"/>
<gene>
    <name evidence="3" type="ORF">RR46_08825</name>
</gene>
<feature type="domain" description="CCAAT-binding factor" evidence="2">
    <location>
        <begin position="310"/>
        <end position="461"/>
    </location>
</feature>
<dbReference type="Proteomes" id="UP000053268">
    <property type="component" value="Unassembled WGS sequence"/>
</dbReference>
<evidence type="ECO:0000313" key="4">
    <source>
        <dbReference type="Proteomes" id="UP000053268"/>
    </source>
</evidence>
<dbReference type="InterPro" id="IPR005612">
    <property type="entry name" value="CCAAT-binding_factor"/>
</dbReference>
<dbReference type="Pfam" id="PF03914">
    <property type="entry name" value="CBF"/>
    <property type="match status" value="1"/>
</dbReference>
<evidence type="ECO:0000313" key="3">
    <source>
        <dbReference type="EMBL" id="KPI95366.1"/>
    </source>
</evidence>
<dbReference type="GO" id="GO:0042254">
    <property type="term" value="P:ribosome biogenesis"/>
    <property type="evidence" value="ECO:0007669"/>
    <property type="project" value="InterPro"/>
</dbReference>
<comment type="similarity">
    <text evidence="1">Belongs to the CBF/MAK21 family.</text>
</comment>